<evidence type="ECO:0000313" key="2">
    <source>
        <dbReference type="Proteomes" id="UP000663419"/>
    </source>
</evidence>
<reference evidence="1" key="1">
    <citation type="submission" date="2021-01" db="EMBL/GenBank/DDBJ databases">
        <title>Chromosome-level genome assembly of a human fungal pathogen reveals clustering of transcriptionally co-regulated genes.</title>
        <authorList>
            <person name="Voorhies M."/>
            <person name="Cohen S."/>
            <person name="Shea T.P."/>
            <person name="Petrus S."/>
            <person name="Munoz J.F."/>
            <person name="Poplawski S."/>
            <person name="Goldman W.E."/>
            <person name="Michael T."/>
            <person name="Cuomo C.A."/>
            <person name="Sil A."/>
            <person name="Beyhan S."/>
        </authorList>
    </citation>
    <scope>NUCLEOTIDE SEQUENCE</scope>
    <source>
        <strain evidence="1">H88</strain>
    </source>
</reference>
<organism evidence="1 2">
    <name type="scientific">Ajellomyces capsulatus (strain H88)</name>
    <name type="common">Darling's disease fungus</name>
    <name type="synonym">Histoplasma capsulatum</name>
    <dbReference type="NCBI Taxonomy" id="544711"/>
    <lineage>
        <taxon>Eukaryota</taxon>
        <taxon>Fungi</taxon>
        <taxon>Dikarya</taxon>
        <taxon>Ascomycota</taxon>
        <taxon>Pezizomycotina</taxon>
        <taxon>Eurotiomycetes</taxon>
        <taxon>Eurotiomycetidae</taxon>
        <taxon>Onygenales</taxon>
        <taxon>Ajellomycetaceae</taxon>
        <taxon>Histoplasma</taxon>
    </lineage>
</organism>
<dbReference type="AlphaFoldDB" id="A0A8A1L7N6"/>
<sequence length="103" mass="11453">MKTGRKSQKAVGLQPEDCGVLNPSVPSTEYRVQYTFLWNETIVISVFESLHQSPLTKWGIGQYTVTLEVVKPHTIVHVNMEEINKNASSSTAIKPIVKPSSIN</sequence>
<dbReference type="EMBL" id="CP069102">
    <property type="protein sequence ID" value="QSS48745.1"/>
    <property type="molecule type" value="Genomic_DNA"/>
</dbReference>
<name>A0A8A1L7N6_AJEC8</name>
<protein>
    <submittedName>
        <fullName evidence="1">Uncharacterized protein</fullName>
    </submittedName>
</protein>
<gene>
    <name evidence="1" type="ORF">I7I53_08840</name>
</gene>
<dbReference type="VEuPathDB" id="FungiDB:I7I53_08840"/>
<dbReference type="Proteomes" id="UP000663419">
    <property type="component" value="Chromosome 1"/>
</dbReference>
<accession>A0A8A1L7N6</accession>
<proteinExistence type="predicted"/>
<evidence type="ECO:0000313" key="1">
    <source>
        <dbReference type="EMBL" id="QSS48745.1"/>
    </source>
</evidence>